<protein>
    <submittedName>
        <fullName evidence="1">Uncharacterized protein</fullName>
    </submittedName>
</protein>
<proteinExistence type="predicted"/>
<evidence type="ECO:0000313" key="1">
    <source>
        <dbReference type="EMBL" id="KAA1418241.1"/>
    </source>
</evidence>
<dbReference type="AlphaFoldDB" id="A0A5Q6RJR2"/>
<evidence type="ECO:0000313" key="2">
    <source>
        <dbReference type="Proteomes" id="UP000307768"/>
    </source>
</evidence>
<comment type="caution">
    <text evidence="1">The sequence shown here is derived from an EMBL/GenBank/DDBJ whole genome shotgun (WGS) entry which is preliminary data.</text>
</comment>
<sequence>MAKKQEFKHQYLTMSISATRRGLEFRPKWGEGCDIDTGCVCTDGCTNCSGECTACSATCKGPDSTGALIPNPQGEVELVLNLKAIAAVLKSVEAKAGG</sequence>
<reference evidence="1 2" key="1">
    <citation type="submission" date="2019-09" db="EMBL/GenBank/DDBJ databases">
        <title>Mumia zhuanghuii sp. nov. isolated from the intestinal contents of plateau pika (Ochotona curzoniae) in the Qinghai-Tibet plateau of China.</title>
        <authorList>
            <person name="Tian Z."/>
        </authorList>
    </citation>
    <scope>NUCLEOTIDE SEQUENCE [LARGE SCALE GENOMIC DNA]</scope>
    <source>
        <strain evidence="2">350</strain>
    </source>
</reference>
<dbReference type="RefSeq" id="WP_149771530.1">
    <property type="nucleotide sequence ID" value="NZ_VDFQ02000007.1"/>
</dbReference>
<name>A0A5Q6RJR2_9ACTN</name>
<accession>A0A5Q6RJR2</accession>
<organism evidence="1 2">
    <name type="scientific">Mumia zhuanghuii</name>
    <dbReference type="NCBI Taxonomy" id="2585211"/>
    <lineage>
        <taxon>Bacteria</taxon>
        <taxon>Bacillati</taxon>
        <taxon>Actinomycetota</taxon>
        <taxon>Actinomycetes</taxon>
        <taxon>Propionibacteriales</taxon>
        <taxon>Nocardioidaceae</taxon>
        <taxon>Mumia</taxon>
    </lineage>
</organism>
<dbReference type="EMBL" id="VDFQ02000007">
    <property type="protein sequence ID" value="KAA1418241.1"/>
    <property type="molecule type" value="Genomic_DNA"/>
</dbReference>
<gene>
    <name evidence="1" type="ORF">FE697_020635</name>
</gene>
<dbReference type="Proteomes" id="UP000307768">
    <property type="component" value="Unassembled WGS sequence"/>
</dbReference>